<dbReference type="EMBL" id="FOTR01000005">
    <property type="protein sequence ID" value="SFL94396.1"/>
    <property type="molecule type" value="Genomic_DNA"/>
</dbReference>
<accession>A0A1I4LU79</accession>
<gene>
    <name evidence="1" type="ORF">SAMN04487943_105202</name>
</gene>
<keyword evidence="2" id="KW-1185">Reference proteome</keyword>
<reference evidence="2" key="1">
    <citation type="submission" date="2016-10" db="EMBL/GenBank/DDBJ databases">
        <authorList>
            <person name="Varghese N."/>
            <person name="Submissions S."/>
        </authorList>
    </citation>
    <scope>NUCLEOTIDE SEQUENCE [LARGE SCALE GENOMIC DNA]</scope>
    <source>
        <strain evidence="2">CGMCC 1.4250</strain>
    </source>
</reference>
<sequence length="201" mass="23494">MKMWIKKLTVLLVTILTLGLYVPPIYIDADVDVGKKDIEPSEDRAKQIDEEEIEDSITEKNLVLEDSNQLYLQELNQLAKKQMQAKLGAKISAKINNDVNQVVLPNLEMVLDELYEDIGEEKSQYLMIAEEPSAGYGERIFNLYNVKEKQNVAKFHVNRLKRPQDGYYFQFHYHLQDDQFEEHLPIGEVYWGRDTPPKWMS</sequence>
<name>A0A1I4LU79_9BACI</name>
<dbReference type="InterPro" id="IPR025616">
    <property type="entry name" value="YpjP"/>
</dbReference>
<evidence type="ECO:0000313" key="1">
    <source>
        <dbReference type="EMBL" id="SFL94396.1"/>
    </source>
</evidence>
<evidence type="ECO:0000313" key="2">
    <source>
        <dbReference type="Proteomes" id="UP000198565"/>
    </source>
</evidence>
<dbReference type="STRING" id="334253.SAMN04487943_105202"/>
<dbReference type="AlphaFoldDB" id="A0A1I4LU79"/>
<protein>
    <submittedName>
        <fullName evidence="1">YpjP-like protein</fullName>
    </submittedName>
</protein>
<organism evidence="1 2">
    <name type="scientific">Gracilibacillus orientalis</name>
    <dbReference type="NCBI Taxonomy" id="334253"/>
    <lineage>
        <taxon>Bacteria</taxon>
        <taxon>Bacillati</taxon>
        <taxon>Bacillota</taxon>
        <taxon>Bacilli</taxon>
        <taxon>Bacillales</taxon>
        <taxon>Bacillaceae</taxon>
        <taxon>Gracilibacillus</taxon>
    </lineage>
</organism>
<proteinExistence type="predicted"/>
<dbReference type="OrthoDB" id="2435352at2"/>
<dbReference type="Proteomes" id="UP000198565">
    <property type="component" value="Unassembled WGS sequence"/>
</dbReference>
<dbReference type="Pfam" id="PF14005">
    <property type="entry name" value="YpjP"/>
    <property type="match status" value="1"/>
</dbReference>
<dbReference type="RefSeq" id="WP_091483761.1">
    <property type="nucleotide sequence ID" value="NZ_FOTR01000005.1"/>
</dbReference>